<dbReference type="InterPro" id="IPR036179">
    <property type="entry name" value="Ig-like_dom_sf"/>
</dbReference>
<proteinExistence type="predicted"/>
<sequence>MGSPPLPSSEMKHFLLIFCAASLAVILEPGSGEDDPVVLAVKGGSVQLDVQTSLEGMDIEYIFWRYNLTHSVVRYSNESKNPMKAYQDYENRVGMDPRSYTLELKNLQETDNGIYSAKITDHRGYEKDVARHVLAVHEAVPDVELRMLLLYLNSSEGFCNVSVTCSAHDSYASYTCDLSGCTEDEVVLYKPHLVMTVTGSDGTIMCNASNLVSKKSQWGRMGDVCTEVLVYTKMSLLGPTLIVLDIITPLLLISLILYFLLIRPKHTGGFKTATPLKIKYASIELLHVHEFQEVYKYPYLPEYLKDGVVYSISGGRKPPLPLPLPGEAKQLPMDKYKLAKL</sequence>
<keyword evidence="5" id="KW-1133">Transmembrane helix</keyword>
<evidence type="ECO:0000256" key="6">
    <source>
        <dbReference type="SAM" id="SignalP"/>
    </source>
</evidence>
<dbReference type="InterPro" id="IPR013783">
    <property type="entry name" value="Ig-like_fold"/>
</dbReference>
<comment type="caution">
    <text evidence="8">The sequence shown here is derived from an EMBL/GenBank/DDBJ whole genome shotgun (WGS) entry which is preliminary data.</text>
</comment>
<dbReference type="InterPro" id="IPR013106">
    <property type="entry name" value="Ig_V-set"/>
</dbReference>
<keyword evidence="4" id="KW-0325">Glycoprotein</keyword>
<name>A0AAN8QV71_9TELE</name>
<comment type="subcellular location">
    <subcellularLocation>
        <location evidence="1">Membrane</location>
    </subcellularLocation>
</comment>
<accession>A0AAN8QV71</accession>
<evidence type="ECO:0000313" key="8">
    <source>
        <dbReference type="EMBL" id="KAK6303007.1"/>
    </source>
</evidence>
<dbReference type="PANTHER" id="PTHR12080:SF80">
    <property type="entry name" value="IMMUNOGLOBULIN V-SET DOMAIN-CONTAINING PROTEIN"/>
    <property type="match status" value="1"/>
</dbReference>
<dbReference type="Gene3D" id="2.60.40.10">
    <property type="entry name" value="Immunoglobulins"/>
    <property type="match status" value="1"/>
</dbReference>
<evidence type="ECO:0000256" key="5">
    <source>
        <dbReference type="SAM" id="Phobius"/>
    </source>
</evidence>
<dbReference type="PANTHER" id="PTHR12080">
    <property type="entry name" value="SIGNALING LYMPHOCYTIC ACTIVATION MOLECULE"/>
    <property type="match status" value="1"/>
</dbReference>
<dbReference type="GO" id="GO:0016020">
    <property type="term" value="C:membrane"/>
    <property type="evidence" value="ECO:0007669"/>
    <property type="project" value="UniProtKB-SubCell"/>
</dbReference>
<reference evidence="8 9" key="1">
    <citation type="submission" date="2021-04" db="EMBL/GenBank/DDBJ databases">
        <authorList>
            <person name="De Guttry C."/>
            <person name="Zahm M."/>
            <person name="Klopp C."/>
            <person name="Cabau C."/>
            <person name="Louis A."/>
            <person name="Berthelot C."/>
            <person name="Parey E."/>
            <person name="Roest Crollius H."/>
            <person name="Montfort J."/>
            <person name="Robinson-Rechavi M."/>
            <person name="Bucao C."/>
            <person name="Bouchez O."/>
            <person name="Gislard M."/>
            <person name="Lluch J."/>
            <person name="Milhes M."/>
            <person name="Lampietro C."/>
            <person name="Lopez Roques C."/>
            <person name="Donnadieu C."/>
            <person name="Braasch I."/>
            <person name="Desvignes T."/>
            <person name="Postlethwait J."/>
            <person name="Bobe J."/>
            <person name="Wedekind C."/>
            <person name="Guiguen Y."/>
        </authorList>
    </citation>
    <scope>NUCLEOTIDE SEQUENCE [LARGE SCALE GENOMIC DNA]</scope>
    <source>
        <strain evidence="8">Cs_M1</strain>
        <tissue evidence="8">Blood</tissue>
    </source>
</reference>
<evidence type="ECO:0000256" key="2">
    <source>
        <dbReference type="ARBA" id="ARBA00022729"/>
    </source>
</evidence>
<feature type="domain" description="Immunoglobulin V-set" evidence="7">
    <location>
        <begin position="35"/>
        <end position="125"/>
    </location>
</feature>
<gene>
    <name evidence="8" type="ORF">J4Q44_G00273620</name>
</gene>
<feature type="chain" id="PRO_5042970396" description="Immunoglobulin V-set domain-containing protein" evidence="6">
    <location>
        <begin position="33"/>
        <end position="341"/>
    </location>
</feature>
<evidence type="ECO:0000313" key="9">
    <source>
        <dbReference type="Proteomes" id="UP001356427"/>
    </source>
</evidence>
<evidence type="ECO:0000256" key="4">
    <source>
        <dbReference type="ARBA" id="ARBA00023180"/>
    </source>
</evidence>
<keyword evidence="2 6" id="KW-0732">Signal</keyword>
<feature type="signal peptide" evidence="6">
    <location>
        <begin position="1"/>
        <end position="32"/>
    </location>
</feature>
<dbReference type="Pfam" id="PF07686">
    <property type="entry name" value="V-set"/>
    <property type="match status" value="1"/>
</dbReference>
<dbReference type="SUPFAM" id="SSF48726">
    <property type="entry name" value="Immunoglobulin"/>
    <property type="match status" value="1"/>
</dbReference>
<keyword evidence="5" id="KW-0812">Transmembrane</keyword>
<evidence type="ECO:0000259" key="7">
    <source>
        <dbReference type="Pfam" id="PF07686"/>
    </source>
</evidence>
<dbReference type="EMBL" id="JAGTTL010000025">
    <property type="protein sequence ID" value="KAK6303007.1"/>
    <property type="molecule type" value="Genomic_DNA"/>
</dbReference>
<feature type="transmembrane region" description="Helical" evidence="5">
    <location>
        <begin position="236"/>
        <end position="261"/>
    </location>
</feature>
<dbReference type="AlphaFoldDB" id="A0AAN8QV71"/>
<keyword evidence="9" id="KW-1185">Reference proteome</keyword>
<dbReference type="Proteomes" id="UP001356427">
    <property type="component" value="Unassembled WGS sequence"/>
</dbReference>
<protein>
    <recommendedName>
        <fullName evidence="7">Immunoglobulin V-set domain-containing protein</fullName>
    </recommendedName>
</protein>
<evidence type="ECO:0000256" key="3">
    <source>
        <dbReference type="ARBA" id="ARBA00023136"/>
    </source>
</evidence>
<organism evidence="8 9">
    <name type="scientific">Coregonus suidteri</name>
    <dbReference type="NCBI Taxonomy" id="861788"/>
    <lineage>
        <taxon>Eukaryota</taxon>
        <taxon>Metazoa</taxon>
        <taxon>Chordata</taxon>
        <taxon>Craniata</taxon>
        <taxon>Vertebrata</taxon>
        <taxon>Euteleostomi</taxon>
        <taxon>Actinopterygii</taxon>
        <taxon>Neopterygii</taxon>
        <taxon>Teleostei</taxon>
        <taxon>Protacanthopterygii</taxon>
        <taxon>Salmoniformes</taxon>
        <taxon>Salmonidae</taxon>
        <taxon>Coregoninae</taxon>
        <taxon>Coregonus</taxon>
    </lineage>
</organism>
<keyword evidence="3 5" id="KW-0472">Membrane</keyword>
<evidence type="ECO:0000256" key="1">
    <source>
        <dbReference type="ARBA" id="ARBA00004370"/>
    </source>
</evidence>
<dbReference type="InterPro" id="IPR015631">
    <property type="entry name" value="CD2/SLAM_rcpt"/>
</dbReference>